<dbReference type="InterPro" id="IPR018247">
    <property type="entry name" value="EF_Hand_1_Ca_BS"/>
</dbReference>
<reference evidence="2" key="1">
    <citation type="submission" date="2020-04" db="EMBL/GenBank/DDBJ databases">
        <authorList>
            <person name="Chiriac C."/>
            <person name="Salcher M."/>
            <person name="Ghai R."/>
            <person name="Kavagutti S V."/>
        </authorList>
    </citation>
    <scope>NUCLEOTIDE SEQUENCE</scope>
</reference>
<evidence type="ECO:0000259" key="1">
    <source>
        <dbReference type="Pfam" id="PF01464"/>
    </source>
</evidence>
<protein>
    <submittedName>
        <fullName evidence="2">LT_GEWL domain containing protein</fullName>
    </submittedName>
</protein>
<organism evidence="2">
    <name type="scientific">uncultured Caudovirales phage</name>
    <dbReference type="NCBI Taxonomy" id="2100421"/>
    <lineage>
        <taxon>Viruses</taxon>
        <taxon>Duplodnaviria</taxon>
        <taxon>Heunggongvirae</taxon>
        <taxon>Uroviricota</taxon>
        <taxon>Caudoviricetes</taxon>
        <taxon>Peduoviridae</taxon>
        <taxon>Maltschvirus</taxon>
        <taxon>Maltschvirus maltsch</taxon>
    </lineage>
</organism>
<name>A0A6J5KSF5_9CAUD</name>
<dbReference type="SUPFAM" id="SSF53955">
    <property type="entry name" value="Lysozyme-like"/>
    <property type="match status" value="1"/>
</dbReference>
<dbReference type="Gene3D" id="1.10.530.10">
    <property type="match status" value="1"/>
</dbReference>
<dbReference type="InterPro" id="IPR008258">
    <property type="entry name" value="Transglycosylase_SLT_dom_1"/>
</dbReference>
<dbReference type="EMBL" id="LR796187">
    <property type="protein sequence ID" value="CAB4125384.1"/>
    <property type="molecule type" value="Genomic_DNA"/>
</dbReference>
<proteinExistence type="predicted"/>
<sequence length="235" mass="25264">MRFKEFFKLTESVDKDVMQLQTELKAAGADLGTFGPKADGVDGRLGPYTRRAAEKFPEIATKYKDTLARPNSVDAQKIDVTTIQDPDFKAKLEKVANALGVKSSDLLAIMKQESGVNPAAVNKMSGATGLIQFMPATAQILGTTTQALGQMDSVQQLDYVYKYFKMTGVGNGTLGDLYMAVFMPKYVGYPEETVLGANGASGFSGKVYAQNAGLDRNRDGTITVADVKSAVARYA</sequence>
<accession>A0A6J5KSF5</accession>
<evidence type="ECO:0000313" key="3">
    <source>
        <dbReference type="EMBL" id="CAB5208502.1"/>
    </source>
</evidence>
<evidence type="ECO:0000313" key="2">
    <source>
        <dbReference type="EMBL" id="CAB4125384.1"/>
    </source>
</evidence>
<feature type="domain" description="Transglycosylase SLT" evidence="1">
    <location>
        <begin position="95"/>
        <end position="149"/>
    </location>
</feature>
<gene>
    <name evidence="3" type="ORF">UFOVP181_50</name>
    <name evidence="2" type="ORF">UFOVP57_112</name>
</gene>
<dbReference type="PROSITE" id="PS00018">
    <property type="entry name" value="EF_HAND_1"/>
    <property type="match status" value="1"/>
</dbReference>
<dbReference type="InterPro" id="IPR023346">
    <property type="entry name" value="Lysozyme-like_dom_sf"/>
</dbReference>
<dbReference type="EMBL" id="LR798231">
    <property type="protein sequence ID" value="CAB5208502.1"/>
    <property type="molecule type" value="Genomic_DNA"/>
</dbReference>
<dbReference type="Pfam" id="PF01464">
    <property type="entry name" value="SLT"/>
    <property type="match status" value="1"/>
</dbReference>